<gene>
    <name evidence="1" type="ORF">K488DRAFT_57480</name>
</gene>
<reference evidence="1" key="1">
    <citation type="submission" date="2021-02" db="EMBL/GenBank/DDBJ databases">
        <authorList>
            <consortium name="DOE Joint Genome Institute"/>
            <person name="Ahrendt S."/>
            <person name="Looney B.P."/>
            <person name="Miyauchi S."/>
            <person name="Morin E."/>
            <person name="Drula E."/>
            <person name="Courty P.E."/>
            <person name="Chicoki N."/>
            <person name="Fauchery L."/>
            <person name="Kohler A."/>
            <person name="Kuo A."/>
            <person name="Labutti K."/>
            <person name="Pangilinan J."/>
            <person name="Lipzen A."/>
            <person name="Riley R."/>
            <person name="Andreopoulos W."/>
            <person name="He G."/>
            <person name="Johnson J."/>
            <person name="Barry K.W."/>
            <person name="Grigoriev I.V."/>
            <person name="Nagy L."/>
            <person name="Hibbett D."/>
            <person name="Henrissat B."/>
            <person name="Matheny P.B."/>
            <person name="Labbe J."/>
            <person name="Martin F."/>
        </authorList>
    </citation>
    <scope>NUCLEOTIDE SEQUENCE</scope>
    <source>
        <strain evidence="1">EC-137</strain>
    </source>
</reference>
<comment type="caution">
    <text evidence="1">The sequence shown here is derived from an EMBL/GenBank/DDBJ whole genome shotgun (WGS) entry which is preliminary data.</text>
</comment>
<evidence type="ECO:0000313" key="1">
    <source>
        <dbReference type="EMBL" id="KAI0028958.1"/>
    </source>
</evidence>
<name>A0ACB8QB92_9AGAM</name>
<sequence>MSCLISPSVGHQHAEFTFFSARTCRTSLDGEKLPEETVRLSAKIFVVGFKNIIETMRSICGQRLSSQMKGTVGSQGSIPEEGGRLRTAYALHETVIVLKENAGESNVIPPYVHFGP</sequence>
<protein>
    <submittedName>
        <fullName evidence="1">Uncharacterized protein</fullName>
    </submittedName>
</protein>
<dbReference type="Proteomes" id="UP000814128">
    <property type="component" value="Unassembled WGS sequence"/>
</dbReference>
<accession>A0ACB8QB92</accession>
<keyword evidence="2" id="KW-1185">Reference proteome</keyword>
<evidence type="ECO:0000313" key="2">
    <source>
        <dbReference type="Proteomes" id="UP000814128"/>
    </source>
</evidence>
<reference evidence="1" key="2">
    <citation type="journal article" date="2022" name="New Phytol.">
        <title>Evolutionary transition to the ectomycorrhizal habit in the genomes of a hyperdiverse lineage of mushroom-forming fungi.</title>
        <authorList>
            <person name="Looney B."/>
            <person name="Miyauchi S."/>
            <person name="Morin E."/>
            <person name="Drula E."/>
            <person name="Courty P.E."/>
            <person name="Kohler A."/>
            <person name="Kuo A."/>
            <person name="LaButti K."/>
            <person name="Pangilinan J."/>
            <person name="Lipzen A."/>
            <person name="Riley R."/>
            <person name="Andreopoulos W."/>
            <person name="He G."/>
            <person name="Johnson J."/>
            <person name="Nolan M."/>
            <person name="Tritt A."/>
            <person name="Barry K.W."/>
            <person name="Grigoriev I.V."/>
            <person name="Nagy L.G."/>
            <person name="Hibbett D."/>
            <person name="Henrissat B."/>
            <person name="Matheny P.B."/>
            <person name="Labbe J."/>
            <person name="Martin F.M."/>
        </authorList>
    </citation>
    <scope>NUCLEOTIDE SEQUENCE</scope>
    <source>
        <strain evidence="1">EC-137</strain>
    </source>
</reference>
<dbReference type="EMBL" id="MU273710">
    <property type="protein sequence ID" value="KAI0028958.1"/>
    <property type="molecule type" value="Genomic_DNA"/>
</dbReference>
<organism evidence="1 2">
    <name type="scientific">Vararia minispora EC-137</name>
    <dbReference type="NCBI Taxonomy" id="1314806"/>
    <lineage>
        <taxon>Eukaryota</taxon>
        <taxon>Fungi</taxon>
        <taxon>Dikarya</taxon>
        <taxon>Basidiomycota</taxon>
        <taxon>Agaricomycotina</taxon>
        <taxon>Agaricomycetes</taxon>
        <taxon>Russulales</taxon>
        <taxon>Lachnocladiaceae</taxon>
        <taxon>Vararia</taxon>
    </lineage>
</organism>
<proteinExistence type="predicted"/>